<sequence>MLTPAIAPDTQCDHHTATPDGKPRCVKPTPGAAAGGCAFDGAQIVLVPIADAAHLVHSPATCIGNSWNNRGTRSSHSALYRQGFTTDMDELDIVFGAESKLLAATLELHQRYSPPAIFVYSTCVSAMTGEDIDAVCREATSETGIPVIPVNSPGFIGSKNYGNKVAGQTLLQHVIGTGIPTSRTSTDVAITAEYNIAGELWRIEPLLEEAGIRLLSRITGDATYHEITWAHYARANMVVCSRALVDMARSMEQRYGIPYFEGSFYGMGQTGEALRHFARLLADDEISRRIEQIIAREEARTRQELAPYLPVLKGKKAFIYSGGVKSWSMVHQLEELGMEVIGSGIRKSSEEDIERLRQHFEGTQKVLLEKGDGALMLDLLKREDADVFIAGSRNMYTAMKGRYPYVDVNQERIHSYAGYDGLITLAQDLVHTMSSPIFKLARSTAPWEQKQA</sequence>
<evidence type="ECO:0000313" key="5">
    <source>
        <dbReference type="Proteomes" id="UP000528322"/>
    </source>
</evidence>
<comment type="similarity">
    <text evidence="1">Belongs to the NifD/NifK/NifE/NifN family.</text>
</comment>
<feature type="domain" description="Nitrogenase/oxidoreductase component 1" evidence="3">
    <location>
        <begin position="37"/>
        <end position="433"/>
    </location>
</feature>
<feature type="compositionally biased region" description="Basic and acidic residues" evidence="2">
    <location>
        <begin position="11"/>
        <end position="23"/>
    </location>
</feature>
<evidence type="ECO:0000259" key="3">
    <source>
        <dbReference type="Pfam" id="PF00148"/>
    </source>
</evidence>
<evidence type="ECO:0000256" key="2">
    <source>
        <dbReference type="SAM" id="MobiDB-lite"/>
    </source>
</evidence>
<dbReference type="Proteomes" id="UP000528322">
    <property type="component" value="Unassembled WGS sequence"/>
</dbReference>
<dbReference type="GO" id="GO:0065003">
    <property type="term" value="P:protein-containing complex assembly"/>
    <property type="evidence" value="ECO:0007669"/>
    <property type="project" value="InterPro"/>
</dbReference>
<dbReference type="InterPro" id="IPR005973">
    <property type="entry name" value="NifE"/>
</dbReference>
<dbReference type="SUPFAM" id="SSF53807">
    <property type="entry name" value="Helical backbone' metal receptor"/>
    <property type="match status" value="1"/>
</dbReference>
<evidence type="ECO:0000256" key="1">
    <source>
        <dbReference type="ARBA" id="ARBA00011002"/>
    </source>
</evidence>
<feature type="region of interest" description="Disordered" evidence="2">
    <location>
        <begin position="1"/>
        <end position="24"/>
    </location>
</feature>
<dbReference type="NCBIfam" id="TIGR01283">
    <property type="entry name" value="nifE"/>
    <property type="match status" value="1"/>
</dbReference>
<keyword evidence="5" id="KW-1185">Reference proteome</keyword>
<dbReference type="GO" id="GO:0016491">
    <property type="term" value="F:oxidoreductase activity"/>
    <property type="evidence" value="ECO:0007669"/>
    <property type="project" value="InterPro"/>
</dbReference>
<dbReference type="InterPro" id="IPR000510">
    <property type="entry name" value="Nase/OxRdtase_comp1"/>
</dbReference>
<dbReference type="AlphaFoldDB" id="A0A7W7Y465"/>
<dbReference type="Gene3D" id="3.40.50.12380">
    <property type="entry name" value="Nitrogenase MoFe cofactor biosynthesis protein NifE, C-terminal"/>
    <property type="match status" value="1"/>
</dbReference>
<accession>A0A7W7Y465</accession>
<evidence type="ECO:0000313" key="4">
    <source>
        <dbReference type="EMBL" id="MBB5021609.1"/>
    </source>
</evidence>
<dbReference type="Gene3D" id="3.40.50.1980">
    <property type="entry name" value="Nitrogenase molybdenum iron protein domain"/>
    <property type="match status" value="1"/>
</dbReference>
<dbReference type="InterPro" id="IPR049939">
    <property type="entry name" value="NifE-like"/>
</dbReference>
<dbReference type="PANTHER" id="PTHR42956">
    <property type="entry name" value="NITROGENASE IRON-MOLYBDENUM COFACTOR BIOSYNTHESIS PROTEIN NIFE"/>
    <property type="match status" value="1"/>
</dbReference>
<protein>
    <submittedName>
        <fullName evidence="4">Nitrogenase molybdenum-cofactor synthesis protein NifE</fullName>
    </submittedName>
</protein>
<dbReference type="RefSeq" id="WP_183730595.1">
    <property type="nucleotide sequence ID" value="NZ_JACHID010000004.1"/>
</dbReference>
<name>A0A7W7Y465_9BACT</name>
<dbReference type="PANTHER" id="PTHR42956:SF1">
    <property type="entry name" value="NITROGENASE IRON-MOLYBDENUM COFACTOR BIOSYNTHESIS PROTEIN NIFE"/>
    <property type="match status" value="1"/>
</dbReference>
<reference evidence="4 5" key="1">
    <citation type="submission" date="2020-08" db="EMBL/GenBank/DDBJ databases">
        <title>Genomic Encyclopedia of Type Strains, Phase IV (KMG-IV): sequencing the most valuable type-strain genomes for metagenomic binning, comparative biology and taxonomic classification.</title>
        <authorList>
            <person name="Goeker M."/>
        </authorList>
    </citation>
    <scope>NUCLEOTIDE SEQUENCE [LARGE SCALE GENOMIC DNA]</scope>
    <source>
        <strain evidence="4 5">DSM 22071</strain>
    </source>
</reference>
<comment type="caution">
    <text evidence="4">The sequence shown here is derived from an EMBL/GenBank/DDBJ whole genome shotgun (WGS) entry which is preliminary data.</text>
</comment>
<gene>
    <name evidence="4" type="ORF">HNR37_000921</name>
</gene>
<dbReference type="EMBL" id="JACHID010000004">
    <property type="protein sequence ID" value="MBB5021609.1"/>
    <property type="molecule type" value="Genomic_DNA"/>
</dbReference>
<dbReference type="GO" id="GO:0009399">
    <property type="term" value="P:nitrogen fixation"/>
    <property type="evidence" value="ECO:0007669"/>
    <property type="project" value="InterPro"/>
</dbReference>
<organism evidence="4 5">
    <name type="scientific">Desulfurispira natronophila</name>
    <dbReference type="NCBI Taxonomy" id="682562"/>
    <lineage>
        <taxon>Bacteria</taxon>
        <taxon>Pseudomonadati</taxon>
        <taxon>Chrysiogenota</taxon>
        <taxon>Chrysiogenia</taxon>
        <taxon>Chrysiogenales</taxon>
        <taxon>Chrysiogenaceae</taxon>
        <taxon>Desulfurispira</taxon>
    </lineage>
</organism>
<dbReference type="Pfam" id="PF00148">
    <property type="entry name" value="Oxidored_nitro"/>
    <property type="match status" value="1"/>
</dbReference>
<proteinExistence type="inferred from homology"/>